<gene>
    <name evidence="4" type="ORF">A4D02_26575</name>
</gene>
<dbReference type="InterPro" id="IPR006860">
    <property type="entry name" value="FecR"/>
</dbReference>
<organism evidence="4 5">
    <name type="scientific">Niastella koreensis</name>
    <dbReference type="NCBI Taxonomy" id="354356"/>
    <lineage>
        <taxon>Bacteria</taxon>
        <taxon>Pseudomonadati</taxon>
        <taxon>Bacteroidota</taxon>
        <taxon>Chitinophagia</taxon>
        <taxon>Chitinophagales</taxon>
        <taxon>Chitinophagaceae</taxon>
        <taxon>Niastella</taxon>
    </lineage>
</organism>
<feature type="domain" description="Protein FecR C-terminal" evidence="3">
    <location>
        <begin position="322"/>
        <end position="389"/>
    </location>
</feature>
<sequence>MATTNNRLAELAFKRLTHDLSETESFELNRILQEPGKQKLFEEMMDPPRMEAEVKKLEEADRHMPASWQQIKAAYHFNNKSIGWKRYARVAAVVLPLAGIAAWYFFIKPAAQTTATVTPAPAKTQYASNEPKSEKAVWKRAAGLAVSLDDLKNGVAYSSGVPVTKNDSELVYSSARRSDIPLPDTVQTLRGGYYRLRLPDGSKVVLNSASTVFFAAAFGGNDRQVSINGEAWFEVAKDARPFYVHASGMKIQVYGTRFNVQAYPDEDVKTSLLEGSVKVTAGKQNLSLKPGEQAVLTRKKKLEKVTDSSAIKKAIAWKNGAFLFENDDLRTILDQLGRRYNLDVEYKGDLPNKTFDGTFYRKDPVEYILGVLQERTGIRFIKEGNKIIIKP</sequence>
<dbReference type="EMBL" id="LWBO01000007">
    <property type="protein sequence ID" value="OQP50008.1"/>
    <property type="molecule type" value="Genomic_DNA"/>
</dbReference>
<accession>A0ABX3NZ98</accession>
<dbReference type="RefSeq" id="WP_014219319.1">
    <property type="nucleotide sequence ID" value="NZ_LWBO01000007.1"/>
</dbReference>
<protein>
    <recommendedName>
        <fullName evidence="6">Anti-FecI sigma factor, FecR</fullName>
    </recommendedName>
</protein>
<evidence type="ECO:0000259" key="2">
    <source>
        <dbReference type="Pfam" id="PF04773"/>
    </source>
</evidence>
<keyword evidence="5" id="KW-1185">Reference proteome</keyword>
<dbReference type="PANTHER" id="PTHR30273:SF2">
    <property type="entry name" value="PROTEIN FECR"/>
    <property type="match status" value="1"/>
</dbReference>
<feature type="transmembrane region" description="Helical" evidence="1">
    <location>
        <begin position="87"/>
        <end position="106"/>
    </location>
</feature>
<dbReference type="Proteomes" id="UP000192277">
    <property type="component" value="Unassembled WGS sequence"/>
</dbReference>
<evidence type="ECO:0000259" key="3">
    <source>
        <dbReference type="Pfam" id="PF16344"/>
    </source>
</evidence>
<evidence type="ECO:0000313" key="5">
    <source>
        <dbReference type="Proteomes" id="UP000192277"/>
    </source>
</evidence>
<dbReference type="InterPro" id="IPR012373">
    <property type="entry name" value="Ferrdict_sens_TM"/>
</dbReference>
<dbReference type="PANTHER" id="PTHR30273">
    <property type="entry name" value="PERIPLASMIC SIGNAL SENSOR AND SIGMA FACTOR ACTIVATOR FECR-RELATED"/>
    <property type="match status" value="1"/>
</dbReference>
<feature type="domain" description="FecR protein" evidence="2">
    <location>
        <begin position="184"/>
        <end position="278"/>
    </location>
</feature>
<dbReference type="Gene3D" id="3.55.50.30">
    <property type="match status" value="1"/>
</dbReference>
<evidence type="ECO:0000313" key="4">
    <source>
        <dbReference type="EMBL" id="OQP50008.1"/>
    </source>
</evidence>
<dbReference type="Pfam" id="PF04773">
    <property type="entry name" value="FecR"/>
    <property type="match status" value="1"/>
</dbReference>
<dbReference type="InterPro" id="IPR032508">
    <property type="entry name" value="FecR_C"/>
</dbReference>
<dbReference type="Gene3D" id="2.60.120.1440">
    <property type="match status" value="1"/>
</dbReference>
<name>A0ABX3NZ98_9BACT</name>
<dbReference type="Pfam" id="PF16344">
    <property type="entry name" value="FecR_C"/>
    <property type="match status" value="1"/>
</dbReference>
<keyword evidence="1" id="KW-0472">Membrane</keyword>
<reference evidence="4 5" key="1">
    <citation type="submission" date="2016-04" db="EMBL/GenBank/DDBJ databases">
        <authorList>
            <person name="Chen L."/>
            <person name="Zhuang W."/>
            <person name="Wang G."/>
        </authorList>
    </citation>
    <scope>NUCLEOTIDE SEQUENCE [LARGE SCALE GENOMIC DNA]</scope>
    <source>
        <strain evidence="5">GR20</strain>
    </source>
</reference>
<proteinExistence type="predicted"/>
<evidence type="ECO:0008006" key="6">
    <source>
        <dbReference type="Google" id="ProtNLM"/>
    </source>
</evidence>
<keyword evidence="1" id="KW-0812">Transmembrane</keyword>
<evidence type="ECO:0000256" key="1">
    <source>
        <dbReference type="SAM" id="Phobius"/>
    </source>
</evidence>
<comment type="caution">
    <text evidence="4">The sequence shown here is derived from an EMBL/GenBank/DDBJ whole genome shotgun (WGS) entry which is preliminary data.</text>
</comment>
<keyword evidence="1" id="KW-1133">Transmembrane helix</keyword>